<evidence type="ECO:0000256" key="8">
    <source>
        <dbReference type="ARBA" id="ARBA00023065"/>
    </source>
</evidence>
<dbReference type="Pfam" id="PF00474">
    <property type="entry name" value="SSF"/>
    <property type="match status" value="2"/>
</dbReference>
<keyword evidence="8" id="KW-0406">Ion transport</keyword>
<evidence type="ECO:0000256" key="3">
    <source>
        <dbReference type="ARBA" id="ARBA00022448"/>
    </source>
</evidence>
<evidence type="ECO:0000313" key="13">
    <source>
        <dbReference type="EMBL" id="KAL1396481.1"/>
    </source>
</evidence>
<name>A0ABD1DA11_CULPP</name>
<evidence type="ECO:0000256" key="9">
    <source>
        <dbReference type="ARBA" id="ARBA00023136"/>
    </source>
</evidence>
<dbReference type="GO" id="GO:0022857">
    <property type="term" value="F:transmembrane transporter activity"/>
    <property type="evidence" value="ECO:0007669"/>
    <property type="project" value="UniProtKB-ARBA"/>
</dbReference>
<feature type="transmembrane region" description="Helical" evidence="12">
    <location>
        <begin position="666"/>
        <end position="686"/>
    </location>
</feature>
<evidence type="ECO:0000256" key="5">
    <source>
        <dbReference type="ARBA" id="ARBA00022692"/>
    </source>
</evidence>
<sequence length="954" mass="103678">MSSAIPSDTATVPTDSDAAGNGHQSVDDLSRSLQRFNWPDYMVFVMMLISCIFIGIYFGYKDHQKHKNRKTARRDSEALDYLVGGRKMSVFPVSVSLVASWISGISLLGTSTEIYVYGTQYCYIVFAIVLMGFAMHYIFLPVFHDLQITSAYEYLQLRFDKRMRLLGSILFTLASLLWLPIVVYVPALAFNQVSGVNIHVITPIVCLVCIFYTSVGGLKAVVWTDVIQTTVMVGAMIIVIVKGTMDVGGLAVVIERNSAGQRLEKPIFDLDPTARNTFWNLFIGGAFFWTSTNATNQNMIQRYLSLPTLKAARRALILFLFGTTAVLSLCCYNGLLIYAMHHDCDPLSTGLAKAKDQLVPLLVMEVLAIYPGLAGLFVAGIFSAALSSLSTALNSLSAIVLEDFCKPFVKKPLTEFQVRYLMRASVLVFGTIAVVLVVVVEKMGAVLQLSMSLGPVTLGPLFGLFIMGMFFPRINGTCAIIGAAGGLLTMSYIVIRSQISIALGEFTFAEKPVTVEGCAYDFTPLNKTITFPTDGADSHVEKSLHHVSFLYYTLIGSMVPTIIGYLCAVIKSFTVGYRPEELDIDPLLLAPFLRKYQKPSKTAHMAEGGLKAVVWTDVIQSGVTLGALLVVLIKGVVSVGGPAVVWERNMASNRIEPPNFDPDPTVRHTAWVFLIGGSVWYTYGVSCSQDMIQRYLSLPTLGAARRASRGFVCGMLLVYSILFSLGMLIYATYHDCDPLTTNLAKAKDQLLPLFVMDTFQGYPGAAGVFVAGIFSAALSSLSSALNALAAIAFEDFCKPYFGNTLSESQIGYILRGSVLLFGAVSVVFIYIVEHLGAVMQLTMTLSSTSGGPLFGLFVMGIFMPWVNATGALYGGLAGLCSMAYLCFRSQASLATGEIVYTSKNVSIAGWEFQSMMIAMRAMMMFKDSLQGVCPVAIPGTAGPSQARNRQTGQA</sequence>
<dbReference type="Gene3D" id="1.20.1730.10">
    <property type="entry name" value="Sodium/glucose cotransporter"/>
    <property type="match status" value="2"/>
</dbReference>
<dbReference type="InterPro" id="IPR051163">
    <property type="entry name" value="Sodium:Solute_Symporter_SSF"/>
</dbReference>
<feature type="transmembrane region" description="Helical" evidence="12">
    <location>
        <begin position="549"/>
        <end position="570"/>
    </location>
</feature>
<feature type="transmembrane region" description="Helical" evidence="12">
    <location>
        <begin position="765"/>
        <end position="791"/>
    </location>
</feature>
<evidence type="ECO:0008006" key="15">
    <source>
        <dbReference type="Google" id="ProtNLM"/>
    </source>
</evidence>
<keyword evidence="7" id="KW-0915">Sodium</keyword>
<evidence type="ECO:0000256" key="10">
    <source>
        <dbReference type="ARBA" id="ARBA00023201"/>
    </source>
</evidence>
<evidence type="ECO:0000256" key="11">
    <source>
        <dbReference type="SAM" id="MobiDB-lite"/>
    </source>
</evidence>
<evidence type="ECO:0000256" key="1">
    <source>
        <dbReference type="ARBA" id="ARBA00004651"/>
    </source>
</evidence>
<evidence type="ECO:0000256" key="6">
    <source>
        <dbReference type="ARBA" id="ARBA00022989"/>
    </source>
</evidence>
<gene>
    <name evidence="13" type="ORF">pipiens_001041</name>
</gene>
<feature type="transmembrane region" description="Helical" evidence="12">
    <location>
        <begin position="812"/>
        <end position="832"/>
    </location>
</feature>
<dbReference type="GO" id="GO:0006814">
    <property type="term" value="P:sodium ion transport"/>
    <property type="evidence" value="ECO:0007669"/>
    <property type="project" value="UniProtKB-KW"/>
</dbReference>
<protein>
    <recommendedName>
        <fullName evidence="15">Sodium/solute symporter</fullName>
    </recommendedName>
</protein>
<feature type="transmembrane region" description="Helical" evidence="12">
    <location>
        <begin position="478"/>
        <end position="495"/>
    </location>
</feature>
<dbReference type="AlphaFoldDB" id="A0ABD1DA11"/>
<evidence type="ECO:0000313" key="14">
    <source>
        <dbReference type="Proteomes" id="UP001562425"/>
    </source>
</evidence>
<evidence type="ECO:0000256" key="7">
    <source>
        <dbReference type="ARBA" id="ARBA00023053"/>
    </source>
</evidence>
<feature type="compositionally biased region" description="Polar residues" evidence="11">
    <location>
        <begin position="1"/>
        <end position="14"/>
    </location>
</feature>
<dbReference type="PANTHER" id="PTHR42985">
    <property type="entry name" value="SODIUM-COUPLED MONOCARBOXYLATE TRANSPORTER"/>
    <property type="match status" value="1"/>
</dbReference>
<feature type="transmembrane region" description="Helical" evidence="12">
    <location>
        <begin position="361"/>
        <end position="386"/>
    </location>
</feature>
<keyword evidence="3" id="KW-0813">Transport</keyword>
<keyword evidence="10" id="KW-0739">Sodium transport</keyword>
<dbReference type="NCBIfam" id="TIGR00813">
    <property type="entry name" value="sss"/>
    <property type="match status" value="1"/>
</dbReference>
<dbReference type="Proteomes" id="UP001562425">
    <property type="component" value="Unassembled WGS sequence"/>
</dbReference>
<evidence type="ECO:0000256" key="12">
    <source>
        <dbReference type="SAM" id="Phobius"/>
    </source>
</evidence>
<feature type="transmembrane region" description="Helical" evidence="12">
    <location>
        <begin position="452"/>
        <end position="471"/>
    </location>
</feature>
<keyword evidence="14" id="KW-1185">Reference proteome</keyword>
<dbReference type="CDD" id="cd11492">
    <property type="entry name" value="SLC5sbd_NIS-SMVT"/>
    <property type="match status" value="1"/>
</dbReference>
<evidence type="ECO:0000256" key="2">
    <source>
        <dbReference type="ARBA" id="ARBA00006434"/>
    </source>
</evidence>
<feature type="transmembrane region" description="Helical" evidence="12">
    <location>
        <begin position="316"/>
        <end position="341"/>
    </location>
</feature>
<dbReference type="EMBL" id="JBEHCU010006690">
    <property type="protein sequence ID" value="KAL1396481.1"/>
    <property type="molecule type" value="Genomic_DNA"/>
</dbReference>
<feature type="transmembrane region" description="Helical" evidence="12">
    <location>
        <begin position="90"/>
        <end position="109"/>
    </location>
</feature>
<keyword evidence="4" id="KW-1003">Cell membrane</keyword>
<organism evidence="13 14">
    <name type="scientific">Culex pipiens pipiens</name>
    <name type="common">Northern house mosquito</name>
    <dbReference type="NCBI Taxonomy" id="38569"/>
    <lineage>
        <taxon>Eukaryota</taxon>
        <taxon>Metazoa</taxon>
        <taxon>Ecdysozoa</taxon>
        <taxon>Arthropoda</taxon>
        <taxon>Hexapoda</taxon>
        <taxon>Insecta</taxon>
        <taxon>Pterygota</taxon>
        <taxon>Neoptera</taxon>
        <taxon>Endopterygota</taxon>
        <taxon>Diptera</taxon>
        <taxon>Nematocera</taxon>
        <taxon>Culicoidea</taxon>
        <taxon>Culicidae</taxon>
        <taxon>Culicinae</taxon>
        <taxon>Culicini</taxon>
        <taxon>Culex</taxon>
        <taxon>Culex</taxon>
    </lineage>
</organism>
<keyword evidence="6 12" id="KW-1133">Transmembrane helix</keyword>
<dbReference type="InterPro" id="IPR001734">
    <property type="entry name" value="Na/solute_symporter"/>
</dbReference>
<proteinExistence type="inferred from homology"/>
<feature type="transmembrane region" description="Helical" evidence="12">
    <location>
        <begin position="121"/>
        <end position="144"/>
    </location>
</feature>
<feature type="transmembrane region" description="Helical" evidence="12">
    <location>
        <begin position="707"/>
        <end position="733"/>
    </location>
</feature>
<feature type="transmembrane region" description="Helical" evidence="12">
    <location>
        <begin position="852"/>
        <end position="885"/>
    </location>
</feature>
<comment type="caution">
    <text evidence="13">The sequence shown here is derived from an EMBL/GenBank/DDBJ whole genome shotgun (WGS) entry which is preliminary data.</text>
</comment>
<dbReference type="InterPro" id="IPR038377">
    <property type="entry name" value="Na/Glc_symporter_sf"/>
</dbReference>
<comment type="subcellular location">
    <subcellularLocation>
        <location evidence="1">Cell membrane</location>
        <topology evidence="1">Multi-pass membrane protein</topology>
    </subcellularLocation>
</comment>
<keyword evidence="9 12" id="KW-0472">Membrane</keyword>
<dbReference type="PROSITE" id="PS50283">
    <property type="entry name" value="NA_SOLUT_SYMP_3"/>
    <property type="match status" value="2"/>
</dbReference>
<feature type="transmembrane region" description="Helical" evidence="12">
    <location>
        <begin position="41"/>
        <end position="60"/>
    </location>
</feature>
<reference evidence="13 14" key="1">
    <citation type="submission" date="2024-05" db="EMBL/GenBank/DDBJ databases">
        <title>Culex pipiens pipiens assembly and annotation.</title>
        <authorList>
            <person name="Alout H."/>
            <person name="Durand T."/>
        </authorList>
    </citation>
    <scope>NUCLEOTIDE SEQUENCE [LARGE SCALE GENOMIC DNA]</scope>
    <source>
        <strain evidence="13">HA-2024</strain>
        <tissue evidence="13">Whole body</tissue>
    </source>
</reference>
<feature type="transmembrane region" description="Helical" evidence="12">
    <location>
        <begin position="625"/>
        <end position="646"/>
    </location>
</feature>
<accession>A0ABD1DA11</accession>
<dbReference type="PANTHER" id="PTHR42985:SF5">
    <property type="entry name" value="FI02094P-RELATED"/>
    <property type="match status" value="1"/>
</dbReference>
<feature type="transmembrane region" description="Helical" evidence="12">
    <location>
        <begin position="420"/>
        <end position="440"/>
    </location>
</feature>
<dbReference type="GO" id="GO:0005886">
    <property type="term" value="C:plasma membrane"/>
    <property type="evidence" value="ECO:0007669"/>
    <property type="project" value="UniProtKB-SubCell"/>
</dbReference>
<feature type="transmembrane region" description="Helical" evidence="12">
    <location>
        <begin position="165"/>
        <end position="190"/>
    </location>
</feature>
<comment type="similarity">
    <text evidence="2">Belongs to the sodium:solute symporter (SSF) (TC 2.A.21) family.</text>
</comment>
<keyword evidence="5 12" id="KW-0812">Transmembrane</keyword>
<feature type="region of interest" description="Disordered" evidence="11">
    <location>
        <begin position="1"/>
        <end position="23"/>
    </location>
</feature>
<feature type="transmembrane region" description="Helical" evidence="12">
    <location>
        <begin position="196"/>
        <end position="215"/>
    </location>
</feature>
<feature type="transmembrane region" description="Helical" evidence="12">
    <location>
        <begin position="278"/>
        <end position="295"/>
    </location>
</feature>
<evidence type="ECO:0000256" key="4">
    <source>
        <dbReference type="ARBA" id="ARBA00022475"/>
    </source>
</evidence>